<sequence>MLVDLQVIFGRNMAHSKGTGMAFHITMVTLLTLGMMGSEVKAVEVGEHTQQLARANNAFALHLYSATRATHPDQNLFFSPLSVSTALGMTHLGARGTSSAQMSEVLRFNLLEEEHLHASFKQLNALLYESSNKYTLKSANKLFGKAGADFLQEFLDNTGNFYNSAFEAVKDFAAPEARTMINDWVAKETEDKIQNLFPDGVLNSLTQLVLVNAIYFKSNWVKSFNRDDTEPGVFRMKDETAHLPMMFKDGEVMMTDDKERKCFVLEMPYDGEDLSMLAILPWDDDGLANVEEQLSMEVLDFWDSDLEPENAMYWVPRFKLEDTFSLSSILQSMGMADAFDATKADFSGMTGDQSLHISEVIHKAFVEVNEEGTEAAAATGVTMTKRSISKRYRLRFDHPFLFLIRDRRTKAVLFLGRLVDPPHDIRVHHEEL</sequence>
<dbReference type="PANTHER" id="PTHR11461">
    <property type="entry name" value="SERINE PROTEASE INHIBITOR, SERPIN"/>
    <property type="match status" value="1"/>
</dbReference>
<dbReference type="GO" id="GO:0004867">
    <property type="term" value="F:serine-type endopeptidase inhibitor activity"/>
    <property type="evidence" value="ECO:0000318"/>
    <property type="project" value="GO_Central"/>
</dbReference>
<dbReference type="PANTHER" id="PTHR11461:SF211">
    <property type="entry name" value="GH10112P-RELATED"/>
    <property type="match status" value="1"/>
</dbReference>
<dbReference type="Pfam" id="PF00079">
    <property type="entry name" value="Serpin"/>
    <property type="match status" value="1"/>
</dbReference>
<accession>A0A7M7SXB4</accession>
<feature type="signal peptide" evidence="3">
    <location>
        <begin position="1"/>
        <end position="42"/>
    </location>
</feature>
<dbReference type="SUPFAM" id="SSF56574">
    <property type="entry name" value="Serpins"/>
    <property type="match status" value="1"/>
</dbReference>
<dbReference type="AlphaFoldDB" id="A0A7M7SXB4"/>
<evidence type="ECO:0000256" key="3">
    <source>
        <dbReference type="SAM" id="SignalP"/>
    </source>
</evidence>
<dbReference type="GeneID" id="592404"/>
<dbReference type="OrthoDB" id="671595at2759"/>
<dbReference type="EnsemblMetazoa" id="XM_030982283">
    <property type="protein sequence ID" value="XP_030838143"/>
    <property type="gene ID" value="LOC592404"/>
</dbReference>
<dbReference type="InterPro" id="IPR023796">
    <property type="entry name" value="Serpin_dom"/>
</dbReference>
<name>A0A7M7SXB4_STRPU</name>
<evidence type="ECO:0000256" key="2">
    <source>
        <dbReference type="RuleBase" id="RU000411"/>
    </source>
</evidence>
<reference evidence="5" key="2">
    <citation type="submission" date="2021-01" db="UniProtKB">
        <authorList>
            <consortium name="EnsemblMetazoa"/>
        </authorList>
    </citation>
    <scope>IDENTIFICATION</scope>
</reference>
<dbReference type="GO" id="GO:0005615">
    <property type="term" value="C:extracellular space"/>
    <property type="evidence" value="ECO:0000318"/>
    <property type="project" value="GO_Central"/>
</dbReference>
<evidence type="ECO:0000256" key="1">
    <source>
        <dbReference type="ARBA" id="ARBA00009500"/>
    </source>
</evidence>
<dbReference type="InterPro" id="IPR042178">
    <property type="entry name" value="Serpin_sf_1"/>
</dbReference>
<dbReference type="InParanoid" id="A0A7M7SXB4"/>
<protein>
    <recommendedName>
        <fullName evidence="4">Serpin domain-containing protein</fullName>
    </recommendedName>
</protein>
<dbReference type="InterPro" id="IPR042185">
    <property type="entry name" value="Serpin_sf_2"/>
</dbReference>
<proteinExistence type="inferred from homology"/>
<evidence type="ECO:0000313" key="5">
    <source>
        <dbReference type="EnsemblMetazoa" id="XP_030838143"/>
    </source>
</evidence>
<dbReference type="KEGG" id="spu:592404"/>
<dbReference type="Gene3D" id="3.30.497.10">
    <property type="entry name" value="Antithrombin, subunit I, domain 2"/>
    <property type="match status" value="1"/>
</dbReference>
<dbReference type="Proteomes" id="UP000007110">
    <property type="component" value="Unassembled WGS sequence"/>
</dbReference>
<feature type="chain" id="PRO_5029506305" description="Serpin domain-containing protein" evidence="3">
    <location>
        <begin position="43"/>
        <end position="432"/>
    </location>
</feature>
<dbReference type="InterPro" id="IPR000215">
    <property type="entry name" value="Serpin_fam"/>
</dbReference>
<dbReference type="SMART" id="SM00093">
    <property type="entry name" value="SERPIN"/>
    <property type="match status" value="1"/>
</dbReference>
<organism evidence="5 6">
    <name type="scientific">Strongylocentrotus purpuratus</name>
    <name type="common">Purple sea urchin</name>
    <dbReference type="NCBI Taxonomy" id="7668"/>
    <lineage>
        <taxon>Eukaryota</taxon>
        <taxon>Metazoa</taxon>
        <taxon>Echinodermata</taxon>
        <taxon>Eleutherozoa</taxon>
        <taxon>Echinozoa</taxon>
        <taxon>Echinoidea</taxon>
        <taxon>Euechinoidea</taxon>
        <taxon>Echinacea</taxon>
        <taxon>Camarodonta</taxon>
        <taxon>Echinidea</taxon>
        <taxon>Strongylocentrotidae</taxon>
        <taxon>Strongylocentrotus</taxon>
    </lineage>
</organism>
<comment type="similarity">
    <text evidence="1 2">Belongs to the serpin family.</text>
</comment>
<reference evidence="6" key="1">
    <citation type="submission" date="2015-02" db="EMBL/GenBank/DDBJ databases">
        <title>Genome sequencing for Strongylocentrotus purpuratus.</title>
        <authorList>
            <person name="Murali S."/>
            <person name="Liu Y."/>
            <person name="Vee V."/>
            <person name="English A."/>
            <person name="Wang M."/>
            <person name="Skinner E."/>
            <person name="Han Y."/>
            <person name="Muzny D.M."/>
            <person name="Worley K.C."/>
            <person name="Gibbs R.A."/>
        </authorList>
    </citation>
    <scope>NUCLEOTIDE SEQUENCE</scope>
</reference>
<keyword evidence="3" id="KW-0732">Signal</keyword>
<dbReference type="PROSITE" id="PS00284">
    <property type="entry name" value="SERPIN"/>
    <property type="match status" value="1"/>
</dbReference>
<dbReference type="InterPro" id="IPR023795">
    <property type="entry name" value="Serpin_CS"/>
</dbReference>
<keyword evidence="6" id="KW-1185">Reference proteome</keyword>
<dbReference type="RefSeq" id="XP_030838143.1">
    <property type="nucleotide sequence ID" value="XM_030982283.1"/>
</dbReference>
<dbReference type="CDD" id="cd00172">
    <property type="entry name" value="serpin"/>
    <property type="match status" value="1"/>
</dbReference>
<feature type="domain" description="Serpin" evidence="4">
    <location>
        <begin position="61"/>
        <end position="421"/>
    </location>
</feature>
<evidence type="ECO:0000259" key="4">
    <source>
        <dbReference type="SMART" id="SM00093"/>
    </source>
</evidence>
<evidence type="ECO:0000313" key="6">
    <source>
        <dbReference type="Proteomes" id="UP000007110"/>
    </source>
</evidence>
<dbReference type="Gene3D" id="2.30.39.10">
    <property type="entry name" value="Alpha-1-antitrypsin, domain 1"/>
    <property type="match status" value="1"/>
</dbReference>
<dbReference type="OMA" id="THEDMME"/>
<dbReference type="InterPro" id="IPR036186">
    <property type="entry name" value="Serpin_sf"/>
</dbReference>
<dbReference type="FunCoup" id="A0A7M7SXB4">
    <property type="interactions" value="128"/>
</dbReference>